<evidence type="ECO:0000256" key="8">
    <source>
        <dbReference type="ARBA" id="ARBA00023136"/>
    </source>
</evidence>
<dbReference type="PANTHER" id="PTHR11157:SF140">
    <property type="entry name" value="ELONGATION OF FATTY ACIDS PROTEIN"/>
    <property type="match status" value="1"/>
</dbReference>
<accession>X6N658</accession>
<evidence type="ECO:0000256" key="10">
    <source>
        <dbReference type="RuleBase" id="RU361115"/>
    </source>
</evidence>
<dbReference type="GO" id="GO:0019367">
    <property type="term" value="P:fatty acid elongation, saturated fatty acid"/>
    <property type="evidence" value="ECO:0007669"/>
    <property type="project" value="TreeGrafter"/>
</dbReference>
<dbReference type="GO" id="GO:0042761">
    <property type="term" value="P:very long-chain fatty acid biosynthetic process"/>
    <property type="evidence" value="ECO:0007669"/>
    <property type="project" value="TreeGrafter"/>
</dbReference>
<dbReference type="GO" id="GO:0030148">
    <property type="term" value="P:sphingolipid biosynthetic process"/>
    <property type="evidence" value="ECO:0007669"/>
    <property type="project" value="TreeGrafter"/>
</dbReference>
<comment type="catalytic activity">
    <reaction evidence="10">
        <text>an acyl-CoA + malonyl-CoA + H(+) = a 3-oxoacyl-CoA + CO2 + CoA</text>
        <dbReference type="Rhea" id="RHEA:50252"/>
        <dbReference type="ChEBI" id="CHEBI:15378"/>
        <dbReference type="ChEBI" id="CHEBI:16526"/>
        <dbReference type="ChEBI" id="CHEBI:57287"/>
        <dbReference type="ChEBI" id="CHEBI:57384"/>
        <dbReference type="ChEBI" id="CHEBI:58342"/>
        <dbReference type="ChEBI" id="CHEBI:90726"/>
    </reaction>
    <physiologicalReaction direction="left-to-right" evidence="10">
        <dbReference type="Rhea" id="RHEA:50253"/>
    </physiologicalReaction>
</comment>
<protein>
    <recommendedName>
        <fullName evidence="10">Elongation of fatty acids protein</fullName>
        <ecNumber evidence="10">2.3.1.-</ecNumber>
    </recommendedName>
</protein>
<keyword evidence="9 10" id="KW-0275">Fatty acid biosynthesis</keyword>
<evidence type="ECO:0000313" key="11">
    <source>
        <dbReference type="EMBL" id="ETO21388.1"/>
    </source>
</evidence>
<sequence>MSLLNTIHEYENIILTFFNEGQHQNDKYRPYPKGLPGFGPTYSFPFVPLEQALFPIGFYIALILFGLLFMREGRQMLSKETVYPLKFVYNFIQVFLCGYMTVEALFLKYRYGIPLYPFSHKECAMFDGVNPRVANLLWLFYVSKILDFADTFFIVVGGKVNQFSFLHVYHHLSVFM</sequence>
<dbReference type="EMBL" id="ASPP01011668">
    <property type="protein sequence ID" value="ETO21388.1"/>
    <property type="molecule type" value="Genomic_DNA"/>
</dbReference>
<dbReference type="InterPro" id="IPR002076">
    <property type="entry name" value="ELO_fam"/>
</dbReference>
<keyword evidence="2 10" id="KW-0444">Lipid biosynthesis</keyword>
<keyword evidence="4 10" id="KW-0812">Transmembrane</keyword>
<dbReference type="AlphaFoldDB" id="X6N658"/>
<keyword evidence="8 10" id="KW-0472">Membrane</keyword>
<comment type="caution">
    <text evidence="11">The sequence shown here is derived from an EMBL/GenBank/DDBJ whole genome shotgun (WGS) entry which is preliminary data.</text>
</comment>
<dbReference type="GO" id="GO:0034625">
    <property type="term" value="P:fatty acid elongation, monounsaturated fatty acid"/>
    <property type="evidence" value="ECO:0007669"/>
    <property type="project" value="TreeGrafter"/>
</dbReference>
<feature type="transmembrane region" description="Helical" evidence="10">
    <location>
        <begin position="136"/>
        <end position="156"/>
    </location>
</feature>
<feature type="transmembrane region" description="Helical" evidence="10">
    <location>
        <begin position="82"/>
        <end position="102"/>
    </location>
</feature>
<comment type="similarity">
    <text evidence="10">Belongs to the ELO family.</text>
</comment>
<name>X6N658_RETFI</name>
<dbReference type="EC" id="2.3.1.-" evidence="10"/>
<evidence type="ECO:0000313" key="12">
    <source>
        <dbReference type="Proteomes" id="UP000023152"/>
    </source>
</evidence>
<evidence type="ECO:0000256" key="4">
    <source>
        <dbReference type="ARBA" id="ARBA00022692"/>
    </source>
</evidence>
<keyword evidence="3 10" id="KW-0808">Transferase</keyword>
<keyword evidence="12" id="KW-1185">Reference proteome</keyword>
<proteinExistence type="inferred from homology"/>
<comment type="subcellular location">
    <subcellularLocation>
        <location evidence="1">Membrane</location>
        <topology evidence="1">Multi-pass membrane protein</topology>
    </subcellularLocation>
</comment>
<evidence type="ECO:0000256" key="3">
    <source>
        <dbReference type="ARBA" id="ARBA00022679"/>
    </source>
</evidence>
<evidence type="ECO:0000256" key="5">
    <source>
        <dbReference type="ARBA" id="ARBA00022832"/>
    </source>
</evidence>
<keyword evidence="5 10" id="KW-0276">Fatty acid metabolism</keyword>
<evidence type="ECO:0000256" key="2">
    <source>
        <dbReference type="ARBA" id="ARBA00022516"/>
    </source>
</evidence>
<dbReference type="Pfam" id="PF01151">
    <property type="entry name" value="ELO"/>
    <property type="match status" value="1"/>
</dbReference>
<dbReference type="GO" id="GO:0034626">
    <property type="term" value="P:fatty acid elongation, polyunsaturated fatty acid"/>
    <property type="evidence" value="ECO:0007669"/>
    <property type="project" value="TreeGrafter"/>
</dbReference>
<dbReference type="GO" id="GO:0009922">
    <property type="term" value="F:fatty acid elongase activity"/>
    <property type="evidence" value="ECO:0007669"/>
    <property type="project" value="InterPro"/>
</dbReference>
<reference evidence="11 12" key="1">
    <citation type="journal article" date="2013" name="Curr. Biol.">
        <title>The Genome of the Foraminiferan Reticulomyxa filosa.</title>
        <authorList>
            <person name="Glockner G."/>
            <person name="Hulsmann N."/>
            <person name="Schleicher M."/>
            <person name="Noegel A.A."/>
            <person name="Eichinger L."/>
            <person name="Gallinger C."/>
            <person name="Pawlowski J."/>
            <person name="Sierra R."/>
            <person name="Euteneuer U."/>
            <person name="Pillet L."/>
            <person name="Moustafa A."/>
            <person name="Platzer M."/>
            <person name="Groth M."/>
            <person name="Szafranski K."/>
            <person name="Schliwa M."/>
        </authorList>
    </citation>
    <scope>NUCLEOTIDE SEQUENCE [LARGE SCALE GENOMIC DNA]</scope>
</reference>
<dbReference type="OrthoDB" id="434092at2759"/>
<evidence type="ECO:0000256" key="1">
    <source>
        <dbReference type="ARBA" id="ARBA00004141"/>
    </source>
</evidence>
<comment type="caution">
    <text evidence="10">Lacks conserved residue(s) required for the propagation of feature annotation.</text>
</comment>
<organism evidence="11 12">
    <name type="scientific">Reticulomyxa filosa</name>
    <dbReference type="NCBI Taxonomy" id="46433"/>
    <lineage>
        <taxon>Eukaryota</taxon>
        <taxon>Sar</taxon>
        <taxon>Rhizaria</taxon>
        <taxon>Retaria</taxon>
        <taxon>Foraminifera</taxon>
        <taxon>Monothalamids</taxon>
        <taxon>Reticulomyxidae</taxon>
        <taxon>Reticulomyxa</taxon>
    </lineage>
</organism>
<evidence type="ECO:0000256" key="9">
    <source>
        <dbReference type="ARBA" id="ARBA00023160"/>
    </source>
</evidence>
<keyword evidence="7 10" id="KW-0443">Lipid metabolism</keyword>
<keyword evidence="6 10" id="KW-1133">Transmembrane helix</keyword>
<feature type="transmembrane region" description="Helical" evidence="10">
    <location>
        <begin position="52"/>
        <end position="70"/>
    </location>
</feature>
<evidence type="ECO:0000256" key="6">
    <source>
        <dbReference type="ARBA" id="ARBA00022989"/>
    </source>
</evidence>
<dbReference type="GO" id="GO:0005789">
    <property type="term" value="C:endoplasmic reticulum membrane"/>
    <property type="evidence" value="ECO:0007669"/>
    <property type="project" value="TreeGrafter"/>
</dbReference>
<dbReference type="PANTHER" id="PTHR11157">
    <property type="entry name" value="FATTY ACID ACYL TRANSFERASE-RELATED"/>
    <property type="match status" value="1"/>
</dbReference>
<evidence type="ECO:0000256" key="7">
    <source>
        <dbReference type="ARBA" id="ARBA00023098"/>
    </source>
</evidence>
<gene>
    <name evidence="11" type="ORF">RFI_15814</name>
</gene>
<dbReference type="Proteomes" id="UP000023152">
    <property type="component" value="Unassembled WGS sequence"/>
</dbReference>